<accession>A0ABQ4ZL78</accession>
<sequence>MTFKVLLHHYGRFTTPPGRRFVDGMVATIDPVELESFSTNQMKLILTNCLGYDENSATFLYIKKPSCSLDSGLIPLDDAIQDNELILTYTQTQHNRLHVYVSRVELSPLVAADLSKYEAMDFEDMVSYLTRKIPKRFTTLYYMLPSNHTLSGLKAIKNDYDTNVMYDIAKVAGKLQIYAAHHPIDLSTVLIPNDGSLEKSFAGIISEETILKLKESLRYLHQMQKQNKRFNYYELLGKPSKPYTQTIFNFLVHNNGQLVIGDKRNPVYVNGGTMNITIPRMKLQEMKQYLFNILGKNINSLYYTVPHNEFSITIKLRNNYDMHVMFDISSARGKLEIYIDHVGVNFIIHKYIYPNADLAQMMNHVITNYTSDSRKEVTQNDYTYDQMIEWAKQEHFEDEETKEVHYLRQTLLKKLEIELQAQVTLANKLSCELTRVAEQMRIREIHTAMLHAMPLTSLNTYGLHALLMTHELTVLMKLQEAIDEEAILEEQILALMHRFADKFTERRVEINNLMVLHNHPLVDYGKYALGCMTGADMKKCVYLKSVRDELLRSMEEKRQLMANYRDM</sequence>
<keyword evidence="2" id="KW-1185">Reference proteome</keyword>
<organism evidence="1 2">
    <name type="scientific">Tanacetum coccineum</name>
    <dbReference type="NCBI Taxonomy" id="301880"/>
    <lineage>
        <taxon>Eukaryota</taxon>
        <taxon>Viridiplantae</taxon>
        <taxon>Streptophyta</taxon>
        <taxon>Embryophyta</taxon>
        <taxon>Tracheophyta</taxon>
        <taxon>Spermatophyta</taxon>
        <taxon>Magnoliopsida</taxon>
        <taxon>eudicotyledons</taxon>
        <taxon>Gunneridae</taxon>
        <taxon>Pentapetalae</taxon>
        <taxon>asterids</taxon>
        <taxon>campanulids</taxon>
        <taxon>Asterales</taxon>
        <taxon>Asteraceae</taxon>
        <taxon>Asteroideae</taxon>
        <taxon>Anthemideae</taxon>
        <taxon>Anthemidinae</taxon>
        <taxon>Tanacetum</taxon>
    </lineage>
</organism>
<evidence type="ECO:0000313" key="1">
    <source>
        <dbReference type="EMBL" id="GJS90061.1"/>
    </source>
</evidence>
<evidence type="ECO:0000313" key="2">
    <source>
        <dbReference type="Proteomes" id="UP001151760"/>
    </source>
</evidence>
<proteinExistence type="predicted"/>
<protein>
    <submittedName>
        <fullName evidence="1">Uncharacterized protein</fullName>
    </submittedName>
</protein>
<comment type="caution">
    <text evidence="1">The sequence shown here is derived from an EMBL/GenBank/DDBJ whole genome shotgun (WGS) entry which is preliminary data.</text>
</comment>
<gene>
    <name evidence="1" type="ORF">Tco_0772697</name>
</gene>
<dbReference type="EMBL" id="BQNB010011397">
    <property type="protein sequence ID" value="GJS90061.1"/>
    <property type="molecule type" value="Genomic_DNA"/>
</dbReference>
<dbReference type="Proteomes" id="UP001151760">
    <property type="component" value="Unassembled WGS sequence"/>
</dbReference>
<reference evidence="1" key="2">
    <citation type="submission" date="2022-01" db="EMBL/GenBank/DDBJ databases">
        <authorList>
            <person name="Yamashiro T."/>
            <person name="Shiraishi A."/>
            <person name="Satake H."/>
            <person name="Nakayama K."/>
        </authorList>
    </citation>
    <scope>NUCLEOTIDE SEQUENCE</scope>
</reference>
<reference evidence="1" key="1">
    <citation type="journal article" date="2022" name="Int. J. Mol. Sci.">
        <title>Draft Genome of Tanacetum Coccineum: Genomic Comparison of Closely Related Tanacetum-Family Plants.</title>
        <authorList>
            <person name="Yamashiro T."/>
            <person name="Shiraishi A."/>
            <person name="Nakayama K."/>
            <person name="Satake H."/>
        </authorList>
    </citation>
    <scope>NUCLEOTIDE SEQUENCE</scope>
</reference>
<name>A0ABQ4ZL78_9ASTR</name>